<feature type="non-terminal residue" evidence="6">
    <location>
        <position position="1"/>
    </location>
</feature>
<reference evidence="6" key="2">
    <citation type="submission" date="2021-08" db="EMBL/GenBank/DDBJ databases">
        <authorList>
            <person name="Gostincar C."/>
            <person name="Sun X."/>
            <person name="Song Z."/>
            <person name="Gunde-Cimerman N."/>
        </authorList>
    </citation>
    <scope>NUCLEOTIDE SEQUENCE</scope>
    <source>
        <strain evidence="6">EXF-8016</strain>
    </source>
</reference>
<dbReference type="GO" id="GO:0005886">
    <property type="term" value="C:plasma membrane"/>
    <property type="evidence" value="ECO:0007669"/>
    <property type="project" value="TreeGrafter"/>
</dbReference>
<evidence type="ECO:0000256" key="4">
    <source>
        <dbReference type="ARBA" id="ARBA00023136"/>
    </source>
</evidence>
<evidence type="ECO:0000313" key="6">
    <source>
        <dbReference type="EMBL" id="KAH0209652.1"/>
    </source>
</evidence>
<dbReference type="EMBL" id="JAHFYH010000225">
    <property type="protein sequence ID" value="KAH0209652.1"/>
    <property type="molecule type" value="Genomic_DNA"/>
</dbReference>
<comment type="subcellular location">
    <subcellularLocation>
        <location evidence="1">Membrane</location>
        <topology evidence="1">Multi-pass membrane protein</topology>
    </subcellularLocation>
</comment>
<dbReference type="Pfam" id="PF07690">
    <property type="entry name" value="MFS_1"/>
    <property type="match status" value="1"/>
</dbReference>
<dbReference type="InterPro" id="IPR011701">
    <property type="entry name" value="MFS"/>
</dbReference>
<gene>
    <name evidence="6" type="ORF">KCV03_g10278</name>
</gene>
<feature type="transmembrane region" description="Helical" evidence="5">
    <location>
        <begin position="205"/>
        <end position="225"/>
    </location>
</feature>
<proteinExistence type="predicted"/>
<dbReference type="PANTHER" id="PTHR23502">
    <property type="entry name" value="MAJOR FACILITATOR SUPERFAMILY"/>
    <property type="match status" value="1"/>
</dbReference>
<feature type="transmembrane region" description="Helical" evidence="5">
    <location>
        <begin position="279"/>
        <end position="306"/>
    </location>
</feature>
<dbReference type="SUPFAM" id="SSF103473">
    <property type="entry name" value="MFS general substrate transporter"/>
    <property type="match status" value="1"/>
</dbReference>
<evidence type="ECO:0000256" key="2">
    <source>
        <dbReference type="ARBA" id="ARBA00022692"/>
    </source>
</evidence>
<dbReference type="PANTHER" id="PTHR23502:SF187">
    <property type="entry name" value="TRANSPORTER, PUTATIVE (AFU_ORTHOLOGUE AFUA_2G17840)-RELATED"/>
    <property type="match status" value="1"/>
</dbReference>
<keyword evidence="2 5" id="KW-0812">Transmembrane</keyword>
<evidence type="ECO:0000256" key="5">
    <source>
        <dbReference type="SAM" id="Phobius"/>
    </source>
</evidence>
<feature type="transmembrane region" description="Helical" evidence="5">
    <location>
        <begin position="176"/>
        <end position="199"/>
    </location>
</feature>
<name>A0A9P8G580_AURME</name>
<keyword evidence="3 5" id="KW-1133">Transmembrane helix</keyword>
<keyword evidence="4 5" id="KW-0472">Membrane</keyword>
<comment type="caution">
    <text evidence="6">The sequence shown here is derived from an EMBL/GenBank/DDBJ whole genome shotgun (WGS) entry which is preliminary data.</text>
</comment>
<feature type="transmembrane region" description="Helical" evidence="5">
    <location>
        <begin position="116"/>
        <end position="133"/>
    </location>
</feature>
<evidence type="ECO:0000256" key="3">
    <source>
        <dbReference type="ARBA" id="ARBA00022989"/>
    </source>
</evidence>
<dbReference type="AlphaFoldDB" id="A0A9P8G580"/>
<evidence type="ECO:0000313" key="7">
    <source>
        <dbReference type="Proteomes" id="UP000767238"/>
    </source>
</evidence>
<organism evidence="6 7">
    <name type="scientific">Aureobasidium melanogenum</name>
    <name type="common">Aureobasidium pullulans var. melanogenum</name>
    <dbReference type="NCBI Taxonomy" id="46634"/>
    <lineage>
        <taxon>Eukaryota</taxon>
        <taxon>Fungi</taxon>
        <taxon>Dikarya</taxon>
        <taxon>Ascomycota</taxon>
        <taxon>Pezizomycotina</taxon>
        <taxon>Dothideomycetes</taxon>
        <taxon>Dothideomycetidae</taxon>
        <taxon>Dothideales</taxon>
        <taxon>Saccotheciaceae</taxon>
        <taxon>Aureobasidium</taxon>
    </lineage>
</organism>
<feature type="transmembrane region" description="Helical" evidence="5">
    <location>
        <begin position="396"/>
        <end position="416"/>
    </location>
</feature>
<feature type="transmembrane region" description="Helical" evidence="5">
    <location>
        <begin position="139"/>
        <end position="164"/>
    </location>
</feature>
<protein>
    <submittedName>
        <fullName evidence="6">MFS general substrate transporter</fullName>
    </submittedName>
</protein>
<sequence>MNDDKHGSQAQTMENIADIHGFKESEGYVADIEGSLRNNLETARNGHTVLIPQPSDSPSDTLNWTPTRKHVILFIISLAAFLPDYGSATGAVTLLPQAAQWKLSPDTVNHSQVGNVFMLGAGGVVAVILSAWAGRLPILFYFLVLSTATAACTVAQGGGLMFIFDMFFFHERARKINIWAAFIILSPYMGPLLTAFIITTLHWPVAFWVFFAMNALVLVLTICSVKETYYDRSIDPIDQPFRGSQLQQLIGISQYRSRHLRNTLGQACMRTFRVLMKPTVLLSVTYYCLTFAWVVGINTTLAIFLLPSKTSGRNRSDSSTSHQSSPLFLAKFVVTGSMTASPSAASSNTTRISNLNYPEASGEVSALINFARTTGGFIISYFQVTWAKSSGTKVSFGTQAGICVGAFAIVIALQLFGKKLRAKSGALHFATA</sequence>
<dbReference type="Proteomes" id="UP000767238">
    <property type="component" value="Unassembled WGS sequence"/>
</dbReference>
<feature type="transmembrane region" description="Helical" evidence="5">
    <location>
        <begin position="71"/>
        <end position="95"/>
    </location>
</feature>
<reference evidence="6" key="1">
    <citation type="journal article" date="2021" name="J Fungi (Basel)">
        <title>Virulence traits and population genomics of the black yeast Aureobasidium melanogenum.</title>
        <authorList>
            <person name="Cernosa A."/>
            <person name="Sun X."/>
            <person name="Gostincar C."/>
            <person name="Fang C."/>
            <person name="Gunde-Cimerman N."/>
            <person name="Song Z."/>
        </authorList>
    </citation>
    <scope>NUCLEOTIDE SEQUENCE</scope>
    <source>
        <strain evidence="6">EXF-8016</strain>
    </source>
</reference>
<dbReference type="GO" id="GO:0022857">
    <property type="term" value="F:transmembrane transporter activity"/>
    <property type="evidence" value="ECO:0007669"/>
    <property type="project" value="InterPro"/>
</dbReference>
<dbReference type="InterPro" id="IPR036259">
    <property type="entry name" value="MFS_trans_sf"/>
</dbReference>
<dbReference type="Gene3D" id="1.20.1250.20">
    <property type="entry name" value="MFS general substrate transporter like domains"/>
    <property type="match status" value="1"/>
</dbReference>
<evidence type="ECO:0000256" key="1">
    <source>
        <dbReference type="ARBA" id="ARBA00004141"/>
    </source>
</evidence>
<accession>A0A9P8G580</accession>